<evidence type="ECO:0000313" key="3">
    <source>
        <dbReference type="EMBL" id="GAA4131601.1"/>
    </source>
</evidence>
<dbReference type="EMBL" id="BAAAZI010000002">
    <property type="protein sequence ID" value="GAA4131601.1"/>
    <property type="molecule type" value="Genomic_DNA"/>
</dbReference>
<evidence type="ECO:0000256" key="1">
    <source>
        <dbReference type="SAM" id="Phobius"/>
    </source>
</evidence>
<keyword evidence="1" id="KW-1133">Transmembrane helix</keyword>
<sequence length="149" mass="15945">MKFKNTNQPFLLIILTVICFTLLSLKVHAQAADSTLYKQYMEKASYSKKKANKLLIIGGSCIFVGVSAIALDSAIPSPNNGQSDVIRLTSTMAVAILGITGGSVVSLVSVPFYVTAGKNRRKALKVQPISQQVILPQGTGVTLGLKMQF</sequence>
<keyword evidence="1" id="KW-0812">Transmembrane</keyword>
<feature type="chain" id="PRO_5047399710" evidence="2">
    <location>
        <begin position="30"/>
        <end position="149"/>
    </location>
</feature>
<keyword evidence="4" id="KW-1185">Reference proteome</keyword>
<comment type="caution">
    <text evidence="3">The sequence shown here is derived from an EMBL/GenBank/DDBJ whole genome shotgun (WGS) entry which is preliminary data.</text>
</comment>
<feature type="transmembrane region" description="Helical" evidence="1">
    <location>
        <begin position="53"/>
        <end position="71"/>
    </location>
</feature>
<name>A0ABP7Y7I1_9SPHI</name>
<keyword evidence="2" id="KW-0732">Signal</keyword>
<evidence type="ECO:0000313" key="4">
    <source>
        <dbReference type="Proteomes" id="UP001500101"/>
    </source>
</evidence>
<dbReference type="Proteomes" id="UP001500101">
    <property type="component" value="Unassembled WGS sequence"/>
</dbReference>
<dbReference type="RefSeq" id="WP_344672804.1">
    <property type="nucleotide sequence ID" value="NZ_BAAAZI010000002.1"/>
</dbReference>
<evidence type="ECO:0000256" key="2">
    <source>
        <dbReference type="SAM" id="SignalP"/>
    </source>
</evidence>
<feature type="signal peptide" evidence="2">
    <location>
        <begin position="1"/>
        <end position="29"/>
    </location>
</feature>
<protein>
    <submittedName>
        <fullName evidence="3">Uncharacterized protein</fullName>
    </submittedName>
</protein>
<organism evidence="3 4">
    <name type="scientific">Sphingobacterium kyonggiense</name>
    <dbReference type="NCBI Taxonomy" id="714075"/>
    <lineage>
        <taxon>Bacteria</taxon>
        <taxon>Pseudomonadati</taxon>
        <taxon>Bacteroidota</taxon>
        <taxon>Sphingobacteriia</taxon>
        <taxon>Sphingobacteriales</taxon>
        <taxon>Sphingobacteriaceae</taxon>
        <taxon>Sphingobacterium</taxon>
    </lineage>
</organism>
<proteinExistence type="predicted"/>
<accession>A0ABP7Y7I1</accession>
<feature type="transmembrane region" description="Helical" evidence="1">
    <location>
        <begin position="92"/>
        <end position="114"/>
    </location>
</feature>
<reference evidence="4" key="1">
    <citation type="journal article" date="2019" name="Int. J. Syst. Evol. Microbiol.">
        <title>The Global Catalogue of Microorganisms (GCM) 10K type strain sequencing project: providing services to taxonomists for standard genome sequencing and annotation.</title>
        <authorList>
            <consortium name="The Broad Institute Genomics Platform"/>
            <consortium name="The Broad Institute Genome Sequencing Center for Infectious Disease"/>
            <person name="Wu L."/>
            <person name="Ma J."/>
        </authorList>
    </citation>
    <scope>NUCLEOTIDE SEQUENCE [LARGE SCALE GENOMIC DNA]</scope>
    <source>
        <strain evidence="4">JCM 16704</strain>
    </source>
</reference>
<gene>
    <name evidence="3" type="ORF">GCM10022216_01800</name>
</gene>
<keyword evidence="1" id="KW-0472">Membrane</keyword>